<dbReference type="SUPFAM" id="SSF55120">
    <property type="entry name" value="Pseudouridine synthase"/>
    <property type="match status" value="1"/>
</dbReference>
<accession>B7KI13</accession>
<dbReference type="PANTHER" id="PTHR11142:SF0">
    <property type="entry name" value="TRNA PSEUDOURIDINE SYNTHASE-LIKE 1"/>
    <property type="match status" value="1"/>
</dbReference>
<feature type="domain" description="Pseudouridine synthase I TruA alpha/beta" evidence="8">
    <location>
        <begin position="17"/>
        <end position="112"/>
    </location>
</feature>
<evidence type="ECO:0000256" key="2">
    <source>
        <dbReference type="ARBA" id="ARBA00022694"/>
    </source>
</evidence>
<feature type="binding site" evidence="4 6">
    <location>
        <position position="119"/>
    </location>
    <ligand>
        <name>substrate</name>
    </ligand>
</feature>
<keyword evidence="10" id="KW-1185">Reference proteome</keyword>
<comment type="function">
    <text evidence="4">Formation of pseudouridine at positions 38, 39 and 40 in the anticodon stem and loop of transfer RNAs.</text>
</comment>
<dbReference type="Gene3D" id="3.30.70.580">
    <property type="entry name" value="Pseudouridine synthase I, catalytic domain, N-terminal subdomain"/>
    <property type="match status" value="1"/>
</dbReference>
<dbReference type="eggNOG" id="COG0101">
    <property type="taxonomic scope" value="Bacteria"/>
</dbReference>
<dbReference type="InterPro" id="IPR020097">
    <property type="entry name" value="PsdUridine_synth_TruA_a/b_dom"/>
</dbReference>
<comment type="catalytic activity">
    <reaction evidence="4 7">
        <text>uridine(38/39/40) in tRNA = pseudouridine(38/39/40) in tRNA</text>
        <dbReference type="Rhea" id="RHEA:22376"/>
        <dbReference type="Rhea" id="RHEA-COMP:10085"/>
        <dbReference type="Rhea" id="RHEA-COMP:10087"/>
        <dbReference type="ChEBI" id="CHEBI:65314"/>
        <dbReference type="ChEBI" id="CHEBI:65315"/>
        <dbReference type="EC" id="5.4.99.12"/>
    </reaction>
</comment>
<dbReference type="STRING" id="65393.PCC7424_3729"/>
<keyword evidence="2 4" id="KW-0819">tRNA processing</keyword>
<organism evidence="9 10">
    <name type="scientific">Gloeothece citriformis (strain PCC 7424)</name>
    <name type="common">Cyanothece sp. (strain PCC 7424)</name>
    <dbReference type="NCBI Taxonomy" id="65393"/>
    <lineage>
        <taxon>Bacteria</taxon>
        <taxon>Bacillati</taxon>
        <taxon>Cyanobacteriota</taxon>
        <taxon>Cyanophyceae</taxon>
        <taxon>Oscillatoriophycideae</taxon>
        <taxon>Chroococcales</taxon>
        <taxon>Aphanothecaceae</taxon>
        <taxon>Gloeothece</taxon>
        <taxon>Gloeothece citriformis</taxon>
    </lineage>
</organism>
<dbReference type="PIRSF" id="PIRSF001430">
    <property type="entry name" value="tRNA_psdUrid_synth"/>
    <property type="match status" value="1"/>
</dbReference>
<proteinExistence type="inferred from homology"/>
<dbReference type="Gene3D" id="3.30.70.660">
    <property type="entry name" value="Pseudouridine synthase I, catalytic domain, C-terminal subdomain"/>
    <property type="match status" value="1"/>
</dbReference>
<comment type="similarity">
    <text evidence="1 4 7">Belongs to the tRNA pseudouridine synthase TruA family.</text>
</comment>
<dbReference type="Proteomes" id="UP000002384">
    <property type="component" value="Chromosome"/>
</dbReference>
<dbReference type="GO" id="GO:0160147">
    <property type="term" value="F:tRNA pseudouridine(38-40) synthase activity"/>
    <property type="evidence" value="ECO:0007669"/>
    <property type="project" value="UniProtKB-EC"/>
</dbReference>
<dbReference type="InterPro" id="IPR001406">
    <property type="entry name" value="PsdUridine_synth_TruA"/>
</dbReference>
<feature type="active site" description="Nucleophile" evidence="4 5">
    <location>
        <position position="61"/>
    </location>
</feature>
<evidence type="ECO:0000256" key="7">
    <source>
        <dbReference type="RuleBase" id="RU003792"/>
    </source>
</evidence>
<dbReference type="RefSeq" id="WP_015955702.1">
    <property type="nucleotide sequence ID" value="NC_011729.1"/>
</dbReference>
<evidence type="ECO:0000256" key="1">
    <source>
        <dbReference type="ARBA" id="ARBA00009375"/>
    </source>
</evidence>
<evidence type="ECO:0000313" key="10">
    <source>
        <dbReference type="Proteomes" id="UP000002384"/>
    </source>
</evidence>
<dbReference type="InterPro" id="IPR020095">
    <property type="entry name" value="PsdUridine_synth_TruA_C"/>
</dbReference>
<evidence type="ECO:0000256" key="4">
    <source>
        <dbReference type="HAMAP-Rule" id="MF_00171"/>
    </source>
</evidence>
<gene>
    <name evidence="4" type="primary">truA</name>
    <name evidence="9" type="ordered locus">PCC7424_3729</name>
</gene>
<dbReference type="EMBL" id="CP001291">
    <property type="protein sequence ID" value="ACK72110.1"/>
    <property type="molecule type" value="Genomic_DNA"/>
</dbReference>
<evidence type="ECO:0000259" key="8">
    <source>
        <dbReference type="Pfam" id="PF01416"/>
    </source>
</evidence>
<dbReference type="AlphaFoldDB" id="B7KI13"/>
<dbReference type="InterPro" id="IPR020103">
    <property type="entry name" value="PsdUridine_synth_cat_dom_sf"/>
</dbReference>
<comment type="caution">
    <text evidence="4">Lacks conserved residue(s) required for the propagation of feature annotation.</text>
</comment>
<protein>
    <recommendedName>
        <fullName evidence="4">tRNA pseudouridine synthase A</fullName>
        <ecNumber evidence="4">5.4.99.12</ecNumber>
    </recommendedName>
    <alternativeName>
        <fullName evidence="4">tRNA pseudouridine(38-40) synthase</fullName>
    </alternativeName>
    <alternativeName>
        <fullName evidence="4">tRNA pseudouridylate synthase I</fullName>
    </alternativeName>
    <alternativeName>
        <fullName evidence="4">tRNA-uridine isomerase I</fullName>
    </alternativeName>
</protein>
<dbReference type="KEGG" id="cyc:PCC7424_3729"/>
<evidence type="ECO:0000256" key="3">
    <source>
        <dbReference type="ARBA" id="ARBA00023235"/>
    </source>
</evidence>
<dbReference type="OrthoDB" id="9811823at2"/>
<feature type="domain" description="Pseudouridine synthase I TruA alpha/beta" evidence="8">
    <location>
        <begin position="156"/>
        <end position="255"/>
    </location>
</feature>
<comment type="subunit">
    <text evidence="4">Homodimer.</text>
</comment>
<dbReference type="HAMAP" id="MF_00171">
    <property type="entry name" value="TruA"/>
    <property type="match status" value="1"/>
</dbReference>
<dbReference type="Pfam" id="PF01416">
    <property type="entry name" value="PseudoU_synth_1"/>
    <property type="match status" value="2"/>
</dbReference>
<dbReference type="InterPro" id="IPR020094">
    <property type="entry name" value="TruA/RsuA/RluB/E/F_N"/>
</dbReference>
<dbReference type="PANTHER" id="PTHR11142">
    <property type="entry name" value="PSEUDOURIDYLATE SYNTHASE"/>
    <property type="match status" value="1"/>
</dbReference>
<evidence type="ECO:0000313" key="9">
    <source>
        <dbReference type="EMBL" id="ACK72110.1"/>
    </source>
</evidence>
<sequence>MDNPHPNGEKQRVALVIQYLGTHFHGWQRQPNRRTVQEEIERAIAVVIGQPVTLHGAGRTDTGVHAAAQVAHFDQISPIPPGRWASILNSRLPDDIIVRASNRVCDRWHARFSACWRRYRYTIYTDKQPNLFIKPFSWHYYHQPLEESLMQSALDPLLGKHHLAAFHRANSARTHSWVEIQAAHCYRIGPFVHIEIQANGFLYGMVRLLVGMLIEVGNKQRSIEDFTRIWQNQRREEVKYAAPAKGLCLLRVGYPEFPFAPNIWYDTQPIFIFNQWGQTHSLSRDTIEHLSNHCVTQKDNGKNNPA</sequence>
<name>B7KI13_GLOC7</name>
<evidence type="ECO:0000256" key="6">
    <source>
        <dbReference type="PIRSR" id="PIRSR001430-2"/>
    </source>
</evidence>
<dbReference type="GO" id="GO:0003723">
    <property type="term" value="F:RNA binding"/>
    <property type="evidence" value="ECO:0007669"/>
    <property type="project" value="InterPro"/>
</dbReference>
<dbReference type="CDD" id="cd02570">
    <property type="entry name" value="PseudoU_synth_EcTruA"/>
    <property type="match status" value="1"/>
</dbReference>
<dbReference type="GO" id="GO:0031119">
    <property type="term" value="P:tRNA pseudouridine synthesis"/>
    <property type="evidence" value="ECO:0007669"/>
    <property type="project" value="UniProtKB-UniRule"/>
</dbReference>
<dbReference type="EC" id="5.4.99.12" evidence="4"/>
<reference evidence="10" key="1">
    <citation type="journal article" date="2011" name="MBio">
        <title>Novel metabolic attributes of the genus Cyanothece, comprising a group of unicellular nitrogen-fixing Cyanobacteria.</title>
        <authorList>
            <person name="Bandyopadhyay A."/>
            <person name="Elvitigala T."/>
            <person name="Welsh E."/>
            <person name="Stockel J."/>
            <person name="Liberton M."/>
            <person name="Min H."/>
            <person name="Sherman L.A."/>
            <person name="Pakrasi H.B."/>
        </authorList>
    </citation>
    <scope>NUCLEOTIDE SEQUENCE [LARGE SCALE GENOMIC DNA]</scope>
    <source>
        <strain evidence="10">PCC 7424</strain>
    </source>
</reference>
<dbReference type="FunFam" id="3.30.70.580:FF:000001">
    <property type="entry name" value="tRNA pseudouridine synthase A"/>
    <property type="match status" value="1"/>
</dbReference>
<dbReference type="NCBIfam" id="TIGR00071">
    <property type="entry name" value="hisT_truA"/>
    <property type="match status" value="1"/>
</dbReference>
<dbReference type="HOGENOM" id="CLU_014673_0_1_3"/>
<keyword evidence="3 4" id="KW-0413">Isomerase</keyword>
<evidence type="ECO:0000256" key="5">
    <source>
        <dbReference type="PIRSR" id="PIRSR001430-1"/>
    </source>
</evidence>